<dbReference type="Pfam" id="PF00589">
    <property type="entry name" value="Phage_integrase"/>
    <property type="match status" value="1"/>
</dbReference>
<dbReference type="PANTHER" id="PTHR34605:SF4">
    <property type="entry name" value="DNA ADENINE METHYLTRANSFERASE"/>
    <property type="match status" value="1"/>
</dbReference>
<keyword evidence="2 4" id="KW-0238">DNA-binding</keyword>
<keyword evidence="3" id="KW-0233">DNA recombination</keyword>
<dbReference type="PANTHER" id="PTHR34605">
    <property type="entry name" value="PHAGE_INTEGRASE DOMAIN-CONTAINING PROTEIN"/>
    <property type="match status" value="1"/>
</dbReference>
<dbReference type="GO" id="GO:0015074">
    <property type="term" value="P:DNA integration"/>
    <property type="evidence" value="ECO:0007669"/>
    <property type="project" value="UniProtKB-KW"/>
</dbReference>
<evidence type="ECO:0000256" key="1">
    <source>
        <dbReference type="ARBA" id="ARBA00022908"/>
    </source>
</evidence>
<dbReference type="Pfam" id="PF02899">
    <property type="entry name" value="Phage_int_SAM_1"/>
    <property type="match status" value="1"/>
</dbReference>
<evidence type="ECO:0000313" key="7">
    <source>
        <dbReference type="EMBL" id="MPR31909.1"/>
    </source>
</evidence>
<comment type="caution">
    <text evidence="7">The sequence shown here is derived from an EMBL/GenBank/DDBJ whole genome shotgun (WGS) entry which is preliminary data.</text>
</comment>
<evidence type="ECO:0000259" key="5">
    <source>
        <dbReference type="PROSITE" id="PS51898"/>
    </source>
</evidence>
<accession>A0A7C9FN16</accession>
<feature type="domain" description="Tyr recombinase" evidence="5">
    <location>
        <begin position="119"/>
        <end position="313"/>
    </location>
</feature>
<dbReference type="Gene3D" id="1.10.150.130">
    <property type="match status" value="1"/>
</dbReference>
<keyword evidence="8" id="KW-1185">Reference proteome</keyword>
<dbReference type="SUPFAM" id="SSF47823">
    <property type="entry name" value="lambda integrase-like, N-terminal domain"/>
    <property type="match status" value="1"/>
</dbReference>
<feature type="domain" description="Core-binding (CB)" evidence="6">
    <location>
        <begin position="16"/>
        <end position="93"/>
    </location>
</feature>
<evidence type="ECO:0000256" key="3">
    <source>
        <dbReference type="ARBA" id="ARBA00023172"/>
    </source>
</evidence>
<dbReference type="GO" id="GO:0003677">
    <property type="term" value="F:DNA binding"/>
    <property type="evidence" value="ECO:0007669"/>
    <property type="project" value="UniProtKB-UniRule"/>
</dbReference>
<dbReference type="InterPro" id="IPR011010">
    <property type="entry name" value="DNA_brk_join_enz"/>
</dbReference>
<dbReference type="SUPFAM" id="SSF56349">
    <property type="entry name" value="DNA breaking-rejoining enzymes"/>
    <property type="match status" value="1"/>
</dbReference>
<dbReference type="InterPro" id="IPR044068">
    <property type="entry name" value="CB"/>
</dbReference>
<dbReference type="RefSeq" id="WP_152755990.1">
    <property type="nucleotide sequence ID" value="NZ_WHLY01000001.1"/>
</dbReference>
<evidence type="ECO:0000256" key="4">
    <source>
        <dbReference type="PROSITE-ProRule" id="PRU01248"/>
    </source>
</evidence>
<protein>
    <submittedName>
        <fullName evidence="7">Tyrosine-type recombinase/integrase</fullName>
    </submittedName>
</protein>
<evidence type="ECO:0000313" key="8">
    <source>
        <dbReference type="Proteomes" id="UP000479293"/>
    </source>
</evidence>
<dbReference type="InterPro" id="IPR013762">
    <property type="entry name" value="Integrase-like_cat_sf"/>
</dbReference>
<proteinExistence type="predicted"/>
<evidence type="ECO:0000256" key="2">
    <source>
        <dbReference type="ARBA" id="ARBA00023125"/>
    </source>
</evidence>
<evidence type="ECO:0000259" key="6">
    <source>
        <dbReference type="PROSITE" id="PS51900"/>
    </source>
</evidence>
<dbReference type="InterPro" id="IPR052925">
    <property type="entry name" value="Phage_Integrase-like_Recomb"/>
</dbReference>
<name>A0A7C9FN16_9BACT</name>
<gene>
    <name evidence="7" type="ORF">GBK04_00735</name>
</gene>
<dbReference type="AlphaFoldDB" id="A0A7C9FN16"/>
<dbReference type="InterPro" id="IPR010998">
    <property type="entry name" value="Integrase_recombinase_N"/>
</dbReference>
<dbReference type="InterPro" id="IPR002104">
    <property type="entry name" value="Integrase_catalytic"/>
</dbReference>
<dbReference type="EMBL" id="WHLY01000001">
    <property type="protein sequence ID" value="MPR31909.1"/>
    <property type="molecule type" value="Genomic_DNA"/>
</dbReference>
<dbReference type="InterPro" id="IPR004107">
    <property type="entry name" value="Integrase_SAM-like_N"/>
</dbReference>
<keyword evidence="1" id="KW-0229">DNA integration</keyword>
<reference evidence="7 8" key="1">
    <citation type="submission" date="2019-10" db="EMBL/GenBank/DDBJ databases">
        <title>Draft Genome Sequence of Cytophagaceae sp. SJW1-29.</title>
        <authorList>
            <person name="Choi A."/>
        </authorList>
    </citation>
    <scope>NUCLEOTIDE SEQUENCE [LARGE SCALE GENOMIC DNA]</scope>
    <source>
        <strain evidence="7 8">SJW1-29</strain>
    </source>
</reference>
<dbReference type="Gene3D" id="1.10.443.10">
    <property type="entry name" value="Intergrase catalytic core"/>
    <property type="match status" value="1"/>
</dbReference>
<sequence>MELSDGKEGALIRFADKVGRYVEAGLEGAPNTRRAYRADLRHYADWCQQHGVAALPAEADILSAYLAHLADGSKWATIQRRMAALRKWHELKGEPFVSGHKQVQAVLEGIRRRKGVRQKQAPAFELDEFRALVQSLDPDNPTELRDKLVLLLGFTGAFRRSELVALDIGDLAFSRQGLIITLTRSKTNQYGEVEQKAFFFHPDPLLCPIRTLEAWLALRPQSGPLLVRFRKGSRHGEVRLTEERLSDKSVDNIVKHYLGVEYSAHSLRASFVTAAKLNGADDLEVMQQTKHRTSAMIQRYTRTDDIRRYNAGKKLGL</sequence>
<organism evidence="7 8">
    <name type="scientific">Salmonirosea aquatica</name>
    <dbReference type="NCBI Taxonomy" id="2654236"/>
    <lineage>
        <taxon>Bacteria</taxon>
        <taxon>Pseudomonadati</taxon>
        <taxon>Bacteroidota</taxon>
        <taxon>Cytophagia</taxon>
        <taxon>Cytophagales</taxon>
        <taxon>Spirosomataceae</taxon>
        <taxon>Salmonirosea</taxon>
    </lineage>
</organism>
<dbReference type="CDD" id="cd00799">
    <property type="entry name" value="INT_Cre_C"/>
    <property type="match status" value="1"/>
</dbReference>
<dbReference type="GO" id="GO:0006310">
    <property type="term" value="P:DNA recombination"/>
    <property type="evidence" value="ECO:0007669"/>
    <property type="project" value="UniProtKB-KW"/>
</dbReference>
<dbReference type="PROSITE" id="PS51898">
    <property type="entry name" value="TYR_RECOMBINASE"/>
    <property type="match status" value="1"/>
</dbReference>
<dbReference type="Proteomes" id="UP000479293">
    <property type="component" value="Unassembled WGS sequence"/>
</dbReference>
<dbReference type="PROSITE" id="PS51900">
    <property type="entry name" value="CB"/>
    <property type="match status" value="1"/>
</dbReference>